<evidence type="ECO:0008006" key="3">
    <source>
        <dbReference type="Google" id="ProtNLM"/>
    </source>
</evidence>
<dbReference type="RefSeq" id="WP_014221585.1">
    <property type="nucleotide sequence ID" value="NZ_LWBO01000012.1"/>
</dbReference>
<dbReference type="EMBL" id="LWBO01000012">
    <property type="protein sequence ID" value="OQP48388.1"/>
    <property type="molecule type" value="Genomic_DNA"/>
</dbReference>
<proteinExistence type="predicted"/>
<evidence type="ECO:0000313" key="1">
    <source>
        <dbReference type="EMBL" id="OQP48388.1"/>
    </source>
</evidence>
<keyword evidence="2" id="KW-1185">Reference proteome</keyword>
<accession>A0ABX3NWA6</accession>
<dbReference type="Proteomes" id="UP000192277">
    <property type="component" value="Unassembled WGS sequence"/>
</dbReference>
<evidence type="ECO:0000313" key="2">
    <source>
        <dbReference type="Proteomes" id="UP000192277"/>
    </source>
</evidence>
<sequence>MIRTILITGLDGCGKSTLFYRLAGEKPDHVALITLPHIDEDSLPYDSTIRKQAQLLNDMSRQADENNWSDLKALALFGSMLLYQQLVHEMCTPFTRILICERHPLIDPLIYARFYAERLTPGYLNREKTDYYNATYGELLSFIVGLLPIKSGGDYALEIFTFIRDTFKNSASPDKQLTKLFKTALPDKIFFLKAAPEILFDRIASRKLAEPHEQLQVLALLDKTYDVLFEGIAAQDKIPIEYIDASRFEKLDSFYDRLLDEITKSN</sequence>
<name>A0ABX3NWA6_9BACT</name>
<protein>
    <recommendedName>
        <fullName evidence="3">Thymidylate kinase</fullName>
    </recommendedName>
</protein>
<dbReference type="InterPro" id="IPR027417">
    <property type="entry name" value="P-loop_NTPase"/>
</dbReference>
<reference evidence="1 2" key="1">
    <citation type="submission" date="2016-04" db="EMBL/GenBank/DDBJ databases">
        <authorList>
            <person name="Chen L."/>
            <person name="Zhuang W."/>
            <person name="Wang G."/>
        </authorList>
    </citation>
    <scope>NUCLEOTIDE SEQUENCE [LARGE SCALE GENOMIC DNA]</scope>
    <source>
        <strain evidence="2">GR20</strain>
    </source>
</reference>
<dbReference type="SUPFAM" id="SSF52540">
    <property type="entry name" value="P-loop containing nucleoside triphosphate hydrolases"/>
    <property type="match status" value="1"/>
</dbReference>
<organism evidence="1 2">
    <name type="scientific">Niastella koreensis</name>
    <dbReference type="NCBI Taxonomy" id="354356"/>
    <lineage>
        <taxon>Bacteria</taxon>
        <taxon>Pseudomonadati</taxon>
        <taxon>Bacteroidota</taxon>
        <taxon>Chitinophagia</taxon>
        <taxon>Chitinophagales</taxon>
        <taxon>Chitinophagaceae</taxon>
        <taxon>Niastella</taxon>
    </lineage>
</organism>
<comment type="caution">
    <text evidence="1">The sequence shown here is derived from an EMBL/GenBank/DDBJ whole genome shotgun (WGS) entry which is preliminary data.</text>
</comment>
<dbReference type="Gene3D" id="3.40.50.300">
    <property type="entry name" value="P-loop containing nucleotide triphosphate hydrolases"/>
    <property type="match status" value="1"/>
</dbReference>
<gene>
    <name evidence="1" type="ORF">A4D02_06640</name>
</gene>